<geneLocation type="plasmid" evidence="2 3">
    <name>pPDG1</name>
</geneLocation>
<dbReference type="RefSeq" id="WP_128642656.1">
    <property type="nucleotide sequence ID" value="NZ_CP008948.1"/>
</dbReference>
<dbReference type="EMBL" id="CP008948">
    <property type="protein sequence ID" value="AII10555.1"/>
    <property type="molecule type" value="Genomic_DNA"/>
</dbReference>
<protein>
    <recommendedName>
        <fullName evidence="1">DUF4185 domain-containing protein</fullName>
    </recommendedName>
</protein>
<evidence type="ECO:0000313" key="2">
    <source>
        <dbReference type="EMBL" id="AII10555.1"/>
    </source>
</evidence>
<evidence type="ECO:0000259" key="1">
    <source>
        <dbReference type="Pfam" id="PF13810"/>
    </source>
</evidence>
<feature type="domain" description="DUF4185" evidence="1">
    <location>
        <begin position="11"/>
        <end position="313"/>
    </location>
</feature>
<gene>
    <name evidence="2" type="ORF">EP51_40625</name>
</gene>
<evidence type="ECO:0000313" key="3">
    <source>
        <dbReference type="Proteomes" id="UP000028488"/>
    </source>
</evidence>
<keyword evidence="2" id="KW-0614">Plasmid</keyword>
<sequence>MKIRDLTPVPQFGVGGTDLGIPVRMPTGEIGFFFGDTFAENRVGGPGWRSPVLLYSHTHDLDDGVRFHRAAGGNPAKQLWDYPHNNPEFSTVLPTDAIVIGSRIYLHVLVVRGLPDTRWTEIQYSDDNGETWTHGGPKARWEGWEFGGHRRMLTWEHGGDGFVYVMTTGGLERDKNVLLFRCPEDQLLNRDFYEPWGFSHGAWAWGNPPTPILPVGSKVGELCLRRMQNNWVLSYFNEAEYNITIRVVGQITDNWHTAPTFRPVRGPSGNGGPDVVTRLYGGYVHPDSTFDNFHIIVSEWAESGWPYRAMQFRVQVQPAVPIEEDEQMSAREVAAAFRDDHPVALYDGSGRKLDLREAIAEILWKEVTNLGLEGRPVPADRRDDQFGHILSSHALAEQNNKLLRALCEKAGIDVDQVLG</sequence>
<accession>A0A076EX33</accession>
<organism evidence="2 3">
    <name type="scientific">Rhodococcus opacus</name>
    <name type="common">Nocardia opaca</name>
    <dbReference type="NCBI Taxonomy" id="37919"/>
    <lineage>
        <taxon>Bacteria</taxon>
        <taxon>Bacillati</taxon>
        <taxon>Actinomycetota</taxon>
        <taxon>Actinomycetes</taxon>
        <taxon>Mycobacteriales</taxon>
        <taxon>Nocardiaceae</taxon>
        <taxon>Rhodococcus</taxon>
    </lineage>
</organism>
<proteinExistence type="predicted"/>
<dbReference type="InterPro" id="IPR025442">
    <property type="entry name" value="DUF4185"/>
</dbReference>
<reference evidence="2 3" key="1">
    <citation type="submission" date="2014-07" db="EMBL/GenBank/DDBJ databases">
        <title>Genome Sequence of Rhodococcus opacus Strain R7, a Biodegrader of Mono- and Polycyclic Aromatic Hydrocarbons.</title>
        <authorList>
            <person name="Di Gennaro P."/>
            <person name="Zampolli J."/>
            <person name="Presti I."/>
            <person name="Cappelletti M."/>
            <person name="D'Ursi P."/>
            <person name="Orro A."/>
            <person name="Mezzelani A."/>
            <person name="Milanesi L."/>
        </authorList>
    </citation>
    <scope>NUCLEOTIDE SEQUENCE [LARGE SCALE GENOMIC DNA]</scope>
    <source>
        <strain evidence="2 3">R7</strain>
        <plasmid evidence="2">pPDG1</plasmid>
    </source>
</reference>
<dbReference type="Proteomes" id="UP000028488">
    <property type="component" value="Plasmid pPDG1"/>
</dbReference>
<name>A0A076EX33_RHOOP</name>
<dbReference type="Pfam" id="PF13810">
    <property type="entry name" value="DUF4185"/>
    <property type="match status" value="1"/>
</dbReference>
<dbReference type="AlphaFoldDB" id="A0A076EX33"/>